<name>A0A7S2RPA4_9STRA</name>
<comment type="similarity">
    <text evidence="1">Belongs to the UFD1 family.</text>
</comment>
<dbReference type="GO" id="GO:0036503">
    <property type="term" value="P:ERAD pathway"/>
    <property type="evidence" value="ECO:0007669"/>
    <property type="project" value="TreeGrafter"/>
</dbReference>
<evidence type="ECO:0000256" key="2">
    <source>
        <dbReference type="ARBA" id="ARBA00022786"/>
    </source>
</evidence>
<dbReference type="GO" id="GO:0034098">
    <property type="term" value="C:VCP-NPL4-UFD1 AAA ATPase complex"/>
    <property type="evidence" value="ECO:0007669"/>
    <property type="project" value="TreeGrafter"/>
</dbReference>
<organism evidence="6">
    <name type="scientific">Mucochytrium quahogii</name>
    <dbReference type="NCBI Taxonomy" id="96639"/>
    <lineage>
        <taxon>Eukaryota</taxon>
        <taxon>Sar</taxon>
        <taxon>Stramenopiles</taxon>
        <taxon>Bigyra</taxon>
        <taxon>Labyrinthulomycetes</taxon>
        <taxon>Thraustochytrida</taxon>
        <taxon>Thraustochytriidae</taxon>
        <taxon>Mucochytrium</taxon>
    </lineage>
</organism>
<dbReference type="InterPro" id="IPR004854">
    <property type="entry name" value="Ufd1-like"/>
</dbReference>
<dbReference type="GO" id="GO:0031593">
    <property type="term" value="F:polyubiquitin modification-dependent protein binding"/>
    <property type="evidence" value="ECO:0007669"/>
    <property type="project" value="TreeGrafter"/>
</dbReference>
<dbReference type="PANTHER" id="PTHR12555:SF13">
    <property type="entry name" value="UBIQUITIN RECOGNITION FACTOR IN ER-ASSOCIATED DEGRADATION PROTEIN 1"/>
    <property type="match status" value="1"/>
</dbReference>
<dbReference type="InterPro" id="IPR055418">
    <property type="entry name" value="UFD1_N2"/>
</dbReference>
<evidence type="ECO:0000256" key="1">
    <source>
        <dbReference type="ARBA" id="ARBA00006043"/>
    </source>
</evidence>
<sequence>MFQNGGGWFGDFGAPSGPFIESYRCNSMSFHDKEDKENGDKIILPSSAFEKLARMTITYPMQFQLTNDTPVDLTDDASAPTAILRTHVGVLEFTAQEGRCFVPYWIMHNLGVEEGGIISVKNVTLPLAQFIKFQPMTVDFLDISNPKAVLESTLRNFSCVTLGDKICLPYNGRKYYLNVKEVKPQEACSIVEADVKVDFEAPMGYKEPERIPKAPATPPTPANDQGNTTGTNTDKQADPNAALAELAKARAARLKQLEAKKSTYQPFSGTGRRVDGKTKNNTAGGAEADTKTTTTPGTTTGATGAVRKSKWKSKTKGSSFLGEGRSLS</sequence>
<reference evidence="6" key="1">
    <citation type="submission" date="2021-01" db="EMBL/GenBank/DDBJ databases">
        <authorList>
            <person name="Corre E."/>
            <person name="Pelletier E."/>
            <person name="Niang G."/>
            <person name="Scheremetjew M."/>
            <person name="Finn R."/>
            <person name="Kale V."/>
            <person name="Holt S."/>
            <person name="Cochrane G."/>
            <person name="Meng A."/>
            <person name="Brown T."/>
            <person name="Cohen L."/>
        </authorList>
    </citation>
    <scope>NUCLEOTIDE SEQUENCE</scope>
    <source>
        <strain evidence="6">NY070348D</strain>
    </source>
</reference>
<protein>
    <submittedName>
        <fullName evidence="6">Uncharacterized protein</fullName>
    </submittedName>
</protein>
<dbReference type="GO" id="GO:0006511">
    <property type="term" value="P:ubiquitin-dependent protein catabolic process"/>
    <property type="evidence" value="ECO:0007669"/>
    <property type="project" value="InterPro"/>
</dbReference>
<evidence type="ECO:0000259" key="5">
    <source>
        <dbReference type="Pfam" id="PF24842"/>
    </source>
</evidence>
<gene>
    <name evidence="6" type="ORF">QSP1433_LOCUS5565</name>
</gene>
<dbReference type="Gene3D" id="2.40.40.50">
    <property type="entry name" value="Ubiquitin fusion degradation protein UFD1, N-terminal domain"/>
    <property type="match status" value="1"/>
</dbReference>
<evidence type="ECO:0000256" key="3">
    <source>
        <dbReference type="SAM" id="MobiDB-lite"/>
    </source>
</evidence>
<keyword evidence="2" id="KW-0833">Ubl conjugation pathway</keyword>
<dbReference type="AlphaFoldDB" id="A0A7S2RPA4"/>
<dbReference type="EMBL" id="HBHK01009023">
    <property type="protein sequence ID" value="CAD9676858.1"/>
    <property type="molecule type" value="Transcribed_RNA"/>
</dbReference>
<feature type="domain" description="Ubiquitin fusion degradation protein UFD1 N-terminal subdomain 1" evidence="4">
    <location>
        <begin position="20"/>
        <end position="126"/>
    </location>
</feature>
<evidence type="ECO:0000259" key="4">
    <source>
        <dbReference type="Pfam" id="PF03152"/>
    </source>
</evidence>
<feature type="region of interest" description="Disordered" evidence="3">
    <location>
        <begin position="206"/>
        <end position="237"/>
    </location>
</feature>
<dbReference type="Pfam" id="PF03152">
    <property type="entry name" value="UFD1_N1"/>
    <property type="match status" value="1"/>
</dbReference>
<evidence type="ECO:0000313" key="6">
    <source>
        <dbReference type="EMBL" id="CAD9676858.1"/>
    </source>
</evidence>
<feature type="compositionally biased region" description="Low complexity" evidence="3">
    <location>
        <begin position="282"/>
        <end position="305"/>
    </location>
</feature>
<dbReference type="PANTHER" id="PTHR12555">
    <property type="entry name" value="UBIQUITIN FUSION DEGRADATON PROTEIN 1"/>
    <property type="match status" value="1"/>
</dbReference>
<feature type="domain" description="Ubiquitin fusion degradation protein UFD1 N-terminal subdomain 2" evidence="5">
    <location>
        <begin position="128"/>
        <end position="202"/>
    </location>
</feature>
<proteinExistence type="inferred from homology"/>
<dbReference type="InterPro" id="IPR042299">
    <property type="entry name" value="Ufd1-like_Nn"/>
</dbReference>
<dbReference type="InterPro" id="IPR055417">
    <property type="entry name" value="UFD1_N1"/>
</dbReference>
<dbReference type="Pfam" id="PF24842">
    <property type="entry name" value="UFD1_N2"/>
    <property type="match status" value="1"/>
</dbReference>
<feature type="region of interest" description="Disordered" evidence="3">
    <location>
        <begin position="260"/>
        <end position="328"/>
    </location>
</feature>
<dbReference type="Gene3D" id="3.10.330.10">
    <property type="match status" value="1"/>
</dbReference>
<accession>A0A7S2RPA4</accession>